<dbReference type="InterPro" id="IPR027417">
    <property type="entry name" value="P-loop_NTPase"/>
</dbReference>
<proteinExistence type="predicted"/>
<keyword evidence="2" id="KW-1185">Reference proteome</keyword>
<evidence type="ECO:0000313" key="2">
    <source>
        <dbReference type="Proteomes" id="UP000658127"/>
    </source>
</evidence>
<name>A0ABQ2K460_9NOCA</name>
<accession>A0ABQ2K460</accession>
<protein>
    <submittedName>
        <fullName evidence="1">Topology modulation protein</fullName>
    </submittedName>
</protein>
<comment type="caution">
    <text evidence="1">The sequence shown here is derived from an EMBL/GenBank/DDBJ whole genome shotgun (WGS) entry which is preliminary data.</text>
</comment>
<dbReference type="Proteomes" id="UP000658127">
    <property type="component" value="Unassembled WGS sequence"/>
</dbReference>
<dbReference type="PANTHER" id="PTHR37816">
    <property type="entry name" value="YALI0E33011P"/>
    <property type="match status" value="1"/>
</dbReference>
<gene>
    <name evidence="1" type="ORF">GCM10011610_00160</name>
</gene>
<dbReference type="PANTHER" id="PTHR37816:SF3">
    <property type="entry name" value="MODULATES DNA TOPOLOGY"/>
    <property type="match status" value="1"/>
</dbReference>
<dbReference type="EMBL" id="BMNE01000001">
    <property type="protein sequence ID" value="GGN65876.1"/>
    <property type="molecule type" value="Genomic_DNA"/>
</dbReference>
<evidence type="ECO:0000313" key="1">
    <source>
        <dbReference type="EMBL" id="GGN65876.1"/>
    </source>
</evidence>
<sequence length="192" mass="21791">MVTGQPPRPPESGPVSWPGVDQRIVIIGCGGSGKTHLANQLAALHELPLTHLDAVYYDTDWNPLPAEEFQAIQQRLVAGPRWLIEGNYAGTLPIRLAAADTVIFLDLPAITCITGVLQRRWRYRGGQHRDGVYDRITWGFLRYIWGYRAQMRPRVRELIAEHSTHVELVTLTSRRQSTRYLTRLRAQSHTTS</sequence>
<dbReference type="SUPFAM" id="SSF52540">
    <property type="entry name" value="P-loop containing nucleoside triphosphate hydrolases"/>
    <property type="match status" value="1"/>
</dbReference>
<organism evidence="1 2">
    <name type="scientific">Nocardia rhizosphaerihabitans</name>
    <dbReference type="NCBI Taxonomy" id="1691570"/>
    <lineage>
        <taxon>Bacteria</taxon>
        <taxon>Bacillati</taxon>
        <taxon>Actinomycetota</taxon>
        <taxon>Actinomycetes</taxon>
        <taxon>Mycobacteriales</taxon>
        <taxon>Nocardiaceae</taxon>
        <taxon>Nocardia</taxon>
    </lineage>
</organism>
<reference evidence="2" key="1">
    <citation type="journal article" date="2019" name="Int. J. Syst. Evol. Microbiol.">
        <title>The Global Catalogue of Microorganisms (GCM) 10K type strain sequencing project: providing services to taxonomists for standard genome sequencing and annotation.</title>
        <authorList>
            <consortium name="The Broad Institute Genomics Platform"/>
            <consortium name="The Broad Institute Genome Sequencing Center for Infectious Disease"/>
            <person name="Wu L."/>
            <person name="Ma J."/>
        </authorList>
    </citation>
    <scope>NUCLEOTIDE SEQUENCE [LARGE SCALE GENOMIC DNA]</scope>
    <source>
        <strain evidence="2">CGMCC 4.7329</strain>
    </source>
</reference>
<dbReference type="InterPro" id="IPR052922">
    <property type="entry name" value="Cytidylate_Kinase-2"/>
</dbReference>
<dbReference type="Gene3D" id="3.40.50.300">
    <property type="entry name" value="P-loop containing nucleotide triphosphate hydrolases"/>
    <property type="match status" value="1"/>
</dbReference>